<evidence type="ECO:0000313" key="1">
    <source>
        <dbReference type="EMBL" id="EOL45776.1"/>
    </source>
</evidence>
<dbReference type="RefSeq" id="WP_010771700.1">
    <property type="nucleotide sequence ID" value="NZ_KB946333.1"/>
</dbReference>
<proteinExistence type="predicted"/>
<sequence length="46" mass="5126">MNISDQELKKIAEHLLEMSAELISFSNQLSSDSVVQDESISKVESD</sequence>
<dbReference type="Proteomes" id="UP000013840">
    <property type="component" value="Unassembled WGS sequence"/>
</dbReference>
<dbReference type="PATRIC" id="fig|1158612.3.peg.1560"/>
<keyword evidence="2" id="KW-1185">Reference proteome</keyword>
<name>R3WD00_9ENTE</name>
<accession>R3WD00</accession>
<comment type="caution">
    <text evidence="1">The sequence shown here is derived from an EMBL/GenBank/DDBJ whole genome shotgun (WGS) entry which is preliminary data.</text>
</comment>
<dbReference type="STRING" id="317735.RU98_GL002202"/>
<protein>
    <submittedName>
        <fullName evidence="1">Uncharacterized protein</fullName>
    </submittedName>
</protein>
<evidence type="ECO:0000313" key="2">
    <source>
        <dbReference type="Proteomes" id="UP000013840"/>
    </source>
</evidence>
<organism evidence="1 2">
    <name type="scientific">Enterococcus caccae ATCC BAA-1240</name>
    <dbReference type="NCBI Taxonomy" id="1158612"/>
    <lineage>
        <taxon>Bacteria</taxon>
        <taxon>Bacillati</taxon>
        <taxon>Bacillota</taxon>
        <taxon>Bacilli</taxon>
        <taxon>Lactobacillales</taxon>
        <taxon>Enterococcaceae</taxon>
        <taxon>Enterococcus</taxon>
    </lineage>
</organism>
<reference evidence="1 2" key="1">
    <citation type="submission" date="2013-02" db="EMBL/GenBank/DDBJ databases">
        <title>The Genome Sequence of Enterococcus caccae BAA-1240.</title>
        <authorList>
            <consortium name="The Broad Institute Genome Sequencing Platform"/>
            <consortium name="The Broad Institute Genome Sequencing Center for Infectious Disease"/>
            <person name="Earl A.M."/>
            <person name="Gilmore M.S."/>
            <person name="Lebreton F."/>
            <person name="Walker B."/>
            <person name="Young S.K."/>
            <person name="Zeng Q."/>
            <person name="Gargeya S."/>
            <person name="Fitzgerald M."/>
            <person name="Haas B."/>
            <person name="Abouelleil A."/>
            <person name="Alvarado L."/>
            <person name="Arachchi H.M."/>
            <person name="Berlin A.M."/>
            <person name="Chapman S.B."/>
            <person name="Dewar J."/>
            <person name="Goldberg J."/>
            <person name="Griggs A."/>
            <person name="Gujja S."/>
            <person name="Hansen M."/>
            <person name="Howarth C."/>
            <person name="Imamovic A."/>
            <person name="Larimer J."/>
            <person name="McCowan C."/>
            <person name="Murphy C."/>
            <person name="Neiman D."/>
            <person name="Pearson M."/>
            <person name="Priest M."/>
            <person name="Roberts A."/>
            <person name="Saif S."/>
            <person name="Shea T."/>
            <person name="Sisk P."/>
            <person name="Sykes S."/>
            <person name="Wortman J."/>
            <person name="Nusbaum C."/>
            <person name="Birren B."/>
        </authorList>
    </citation>
    <scope>NUCLEOTIDE SEQUENCE [LARGE SCALE GENOMIC DNA]</scope>
    <source>
        <strain evidence="1 2">ATCC BAA-1240</strain>
    </source>
</reference>
<dbReference type="AlphaFoldDB" id="R3WD00"/>
<gene>
    <name evidence="1" type="ORF">UC7_01573</name>
</gene>
<dbReference type="EMBL" id="AJAU01000017">
    <property type="protein sequence ID" value="EOL45776.1"/>
    <property type="molecule type" value="Genomic_DNA"/>
</dbReference>